<dbReference type="EMBL" id="BMQC01000002">
    <property type="protein sequence ID" value="GGK16374.1"/>
    <property type="molecule type" value="Genomic_DNA"/>
</dbReference>
<name>A0A8J3FEN5_9ACTN</name>
<dbReference type="Gene3D" id="3.50.50.60">
    <property type="entry name" value="FAD/NAD(P)-binding domain"/>
    <property type="match status" value="1"/>
</dbReference>
<evidence type="ECO:0000313" key="3">
    <source>
        <dbReference type="EMBL" id="GGK16374.1"/>
    </source>
</evidence>
<protein>
    <submittedName>
        <fullName evidence="3">Amine oxidase</fullName>
    </submittedName>
</protein>
<comment type="caution">
    <text evidence="3">The sequence shown here is derived from an EMBL/GenBank/DDBJ whole genome shotgun (WGS) entry which is preliminary data.</text>
</comment>
<evidence type="ECO:0000259" key="2">
    <source>
        <dbReference type="Pfam" id="PF01593"/>
    </source>
</evidence>
<evidence type="ECO:0000313" key="4">
    <source>
        <dbReference type="Proteomes" id="UP000662200"/>
    </source>
</evidence>
<proteinExistence type="predicted"/>
<sequence>MNRQTDRADARDVLVLGAGLSGLTVGALLGDGATVVEAADRAGGLVRTERVGDYWFDHVIHLLYFHTPEVERLVTDLLGADLAPCPPVSWVETAAGATRFPIQLHLGALKPAARAACLADIRAAHASRQSPQDYGQLLLHAFGRTLCELFFFPYNGKMWRRPLAELATSGFHWNLTRPPLADVVRGAEPTSRTPGYNSRGFYPRPPLTSPRGRGMEVLSRALAAKVPDLRLRHTVERVDVASQVAHVRAGRRRRQLHYRDACVSTLPLPRLVQMCDQAPRRLADQCRSLPYNRVRTVALAVRGRRPADFGHWRYYADPALPFTRLVLMTEFDPQLAPDDGWGMLAEVIERSDEPGAPADTLIADVWDGLNRIGLRTGGAELVDAQVFTVDPAYVVFTPAAQEVVERARAFLSDHGVTPLGRYGNWTYSSMAQVMGEAMEWVSAHRARAGTQPQG</sequence>
<keyword evidence="4" id="KW-1185">Reference proteome</keyword>
<reference evidence="3" key="1">
    <citation type="journal article" date="2014" name="Int. J. Syst. Evol. Microbiol.">
        <title>Complete genome sequence of Corynebacterium casei LMG S-19264T (=DSM 44701T), isolated from a smear-ripened cheese.</title>
        <authorList>
            <consortium name="US DOE Joint Genome Institute (JGI-PGF)"/>
            <person name="Walter F."/>
            <person name="Albersmeier A."/>
            <person name="Kalinowski J."/>
            <person name="Ruckert C."/>
        </authorList>
    </citation>
    <scope>NUCLEOTIDE SEQUENCE</scope>
    <source>
        <strain evidence="3">JCM 3091</strain>
    </source>
</reference>
<dbReference type="Proteomes" id="UP000662200">
    <property type="component" value="Unassembled WGS sequence"/>
</dbReference>
<dbReference type="InterPro" id="IPR036188">
    <property type="entry name" value="FAD/NAD-bd_sf"/>
</dbReference>
<dbReference type="PANTHER" id="PTHR21197">
    <property type="entry name" value="UDP-GALACTOPYRANOSE MUTASE"/>
    <property type="match status" value="1"/>
</dbReference>
<dbReference type="GO" id="GO:0005829">
    <property type="term" value="C:cytosol"/>
    <property type="evidence" value="ECO:0007669"/>
    <property type="project" value="TreeGrafter"/>
</dbReference>
<feature type="region of interest" description="Disordered" evidence="1">
    <location>
        <begin position="185"/>
        <end position="207"/>
    </location>
</feature>
<gene>
    <name evidence="3" type="ORF">GCM10010124_06200</name>
</gene>
<organism evidence="3 4">
    <name type="scientific">Pilimelia terevasa</name>
    <dbReference type="NCBI Taxonomy" id="53372"/>
    <lineage>
        <taxon>Bacteria</taxon>
        <taxon>Bacillati</taxon>
        <taxon>Actinomycetota</taxon>
        <taxon>Actinomycetes</taxon>
        <taxon>Micromonosporales</taxon>
        <taxon>Micromonosporaceae</taxon>
        <taxon>Pilimelia</taxon>
    </lineage>
</organism>
<dbReference type="Pfam" id="PF01593">
    <property type="entry name" value="Amino_oxidase"/>
    <property type="match status" value="1"/>
</dbReference>
<feature type="domain" description="Amine oxidase" evidence="2">
    <location>
        <begin position="32"/>
        <end position="304"/>
    </location>
</feature>
<dbReference type="GO" id="GO:0008767">
    <property type="term" value="F:UDP-galactopyranose mutase activity"/>
    <property type="evidence" value="ECO:0007669"/>
    <property type="project" value="TreeGrafter"/>
</dbReference>
<accession>A0A8J3FEN5</accession>
<reference evidence="3" key="2">
    <citation type="submission" date="2020-09" db="EMBL/GenBank/DDBJ databases">
        <authorList>
            <person name="Sun Q."/>
            <person name="Ohkuma M."/>
        </authorList>
    </citation>
    <scope>NUCLEOTIDE SEQUENCE</scope>
    <source>
        <strain evidence="3">JCM 3091</strain>
    </source>
</reference>
<dbReference type="AlphaFoldDB" id="A0A8J3FEN5"/>
<dbReference type="GO" id="GO:0050660">
    <property type="term" value="F:flavin adenine dinucleotide binding"/>
    <property type="evidence" value="ECO:0007669"/>
    <property type="project" value="TreeGrafter"/>
</dbReference>
<evidence type="ECO:0000256" key="1">
    <source>
        <dbReference type="SAM" id="MobiDB-lite"/>
    </source>
</evidence>
<dbReference type="InterPro" id="IPR002937">
    <property type="entry name" value="Amino_oxidase"/>
</dbReference>
<dbReference type="SUPFAM" id="SSF51905">
    <property type="entry name" value="FAD/NAD(P)-binding domain"/>
    <property type="match status" value="1"/>
</dbReference>
<dbReference type="GO" id="GO:0016491">
    <property type="term" value="F:oxidoreductase activity"/>
    <property type="evidence" value="ECO:0007669"/>
    <property type="project" value="InterPro"/>
</dbReference>
<dbReference type="PANTHER" id="PTHR21197:SF0">
    <property type="entry name" value="UDP-GALACTOPYRANOSE MUTASE"/>
    <property type="match status" value="1"/>
</dbReference>
<dbReference type="RefSeq" id="WP_189112646.1">
    <property type="nucleotide sequence ID" value="NZ_BMQC01000002.1"/>
</dbReference>